<dbReference type="Pfam" id="PF14869">
    <property type="entry name" value="DUF4488"/>
    <property type="match status" value="1"/>
</dbReference>
<dbReference type="InterPro" id="IPR027991">
    <property type="entry name" value="DUF4488"/>
</dbReference>
<gene>
    <name evidence="2" type="ORF">QVZ41_00440</name>
</gene>
<evidence type="ECO:0000259" key="1">
    <source>
        <dbReference type="Pfam" id="PF14869"/>
    </source>
</evidence>
<organism evidence="2 3">
    <name type="scientific">Wenyingzhuangia gilva</name>
    <dbReference type="NCBI Taxonomy" id="3057677"/>
    <lineage>
        <taxon>Bacteria</taxon>
        <taxon>Pseudomonadati</taxon>
        <taxon>Bacteroidota</taxon>
        <taxon>Flavobacteriia</taxon>
        <taxon>Flavobacteriales</taxon>
        <taxon>Flavobacteriaceae</taxon>
        <taxon>Wenyingzhuangia</taxon>
    </lineage>
</organism>
<evidence type="ECO:0000313" key="3">
    <source>
        <dbReference type="Proteomes" id="UP001168642"/>
    </source>
</evidence>
<dbReference type="RefSeq" id="WP_302882589.1">
    <property type="nucleotide sequence ID" value="NZ_JAUMIT010000001.1"/>
</dbReference>
<keyword evidence="3" id="KW-1185">Reference proteome</keyword>
<dbReference type="EMBL" id="JAUMIT010000001">
    <property type="protein sequence ID" value="MDO3693317.1"/>
    <property type="molecule type" value="Genomic_DNA"/>
</dbReference>
<dbReference type="PROSITE" id="PS51257">
    <property type="entry name" value="PROKAR_LIPOPROTEIN"/>
    <property type="match status" value="1"/>
</dbReference>
<dbReference type="Proteomes" id="UP001168642">
    <property type="component" value="Unassembled WGS sequence"/>
</dbReference>
<dbReference type="Gene3D" id="2.40.128.490">
    <property type="entry name" value="Uncharacterised protein PF14869, DUF4488"/>
    <property type="match status" value="1"/>
</dbReference>
<proteinExistence type="predicted"/>
<evidence type="ECO:0000313" key="2">
    <source>
        <dbReference type="EMBL" id="MDO3693317.1"/>
    </source>
</evidence>
<reference evidence="2" key="1">
    <citation type="submission" date="2023-07" db="EMBL/GenBank/DDBJ databases">
        <title>Wenyingzhuangia sp. chi5 genome sequencing and assembly.</title>
        <authorList>
            <person name="Park S."/>
        </authorList>
    </citation>
    <scope>NUCLEOTIDE SEQUENCE</scope>
    <source>
        <strain evidence="2">Chi5</strain>
    </source>
</reference>
<sequence length="151" mass="17456">MKKIFILFITTCSILTIISCSSYKKIQPQKTHLPVSKSLVGIWRQTLPFIKDGKKIDLLTTHYKSINTDGTYYTFNTGKNGSIKIIQYGSYEITSDNTYIEHIITNSLVPTMSNQDSFINFKLVDKNTLMINWKLNDQRGGNEKWTRVPFY</sequence>
<comment type="caution">
    <text evidence="2">The sequence shown here is derived from an EMBL/GenBank/DDBJ whole genome shotgun (WGS) entry which is preliminary data.</text>
</comment>
<name>A0ABT8VMX7_9FLAO</name>
<protein>
    <submittedName>
        <fullName evidence="2">DUF4488 domain-containing protein</fullName>
    </submittedName>
</protein>
<feature type="domain" description="DUF4488" evidence="1">
    <location>
        <begin position="38"/>
        <end position="149"/>
    </location>
</feature>
<accession>A0ABT8VMX7</accession>